<evidence type="ECO:0000313" key="4">
    <source>
        <dbReference type="EMBL" id="QGM99636.1"/>
    </source>
</evidence>
<gene>
    <name evidence="4" type="ORF">F7D14_09260</name>
</gene>
<dbReference type="InterPro" id="IPR018060">
    <property type="entry name" value="HTH_AraC"/>
</dbReference>
<evidence type="ECO:0000259" key="3">
    <source>
        <dbReference type="PROSITE" id="PS01124"/>
    </source>
</evidence>
<keyword evidence="5" id="KW-1185">Reference proteome</keyword>
<dbReference type="InterPro" id="IPR009057">
    <property type="entry name" value="Homeodomain-like_sf"/>
</dbReference>
<proteinExistence type="predicted"/>
<dbReference type="Gene3D" id="1.10.10.60">
    <property type="entry name" value="Homeodomain-like"/>
    <property type="match status" value="1"/>
</dbReference>
<sequence length="149" mass="16140">MAMDRGSGAAWADVARKEPAMTIYRKSFIGFLRLRPPPRLSPLRASRPLSREAGLGKDFPGNDGPFALQKLAISRHGARLGERRKRAAAEAPLADPRRCVTRIALKLGYSTPAIFSRVFSEMTGLSPRARRREAAGMCAAALVSPPAKA</sequence>
<keyword evidence="2" id="KW-0804">Transcription</keyword>
<feature type="domain" description="HTH araC/xylS-type" evidence="3">
    <location>
        <begin position="83"/>
        <end position="133"/>
    </location>
</feature>
<organism evidence="4 5">
    <name type="scientific">Methylocystis parvus</name>
    <dbReference type="NCBI Taxonomy" id="134"/>
    <lineage>
        <taxon>Bacteria</taxon>
        <taxon>Pseudomonadati</taxon>
        <taxon>Pseudomonadota</taxon>
        <taxon>Alphaproteobacteria</taxon>
        <taxon>Hyphomicrobiales</taxon>
        <taxon>Methylocystaceae</taxon>
        <taxon>Methylocystis</taxon>
    </lineage>
</organism>
<dbReference type="PROSITE" id="PS01124">
    <property type="entry name" value="HTH_ARAC_FAMILY_2"/>
    <property type="match status" value="1"/>
</dbReference>
<dbReference type="SUPFAM" id="SSF46689">
    <property type="entry name" value="Homeodomain-like"/>
    <property type="match status" value="1"/>
</dbReference>
<evidence type="ECO:0000256" key="2">
    <source>
        <dbReference type="ARBA" id="ARBA00023163"/>
    </source>
</evidence>
<dbReference type="GO" id="GO:0043565">
    <property type="term" value="F:sequence-specific DNA binding"/>
    <property type="evidence" value="ECO:0007669"/>
    <property type="project" value="InterPro"/>
</dbReference>
<dbReference type="KEGG" id="mpar:F7D14_09260"/>
<accession>A0A6B8MAC1</accession>
<evidence type="ECO:0000256" key="1">
    <source>
        <dbReference type="ARBA" id="ARBA00023015"/>
    </source>
</evidence>
<name>A0A6B8MAC1_9HYPH</name>
<keyword evidence="1" id="KW-0805">Transcription regulation</keyword>
<dbReference type="AlphaFoldDB" id="A0A6B8MAC1"/>
<dbReference type="GO" id="GO:0003700">
    <property type="term" value="F:DNA-binding transcription factor activity"/>
    <property type="evidence" value="ECO:0007669"/>
    <property type="project" value="InterPro"/>
</dbReference>
<evidence type="ECO:0000313" key="5">
    <source>
        <dbReference type="Proteomes" id="UP000422569"/>
    </source>
</evidence>
<dbReference type="Proteomes" id="UP000422569">
    <property type="component" value="Chromosome"/>
</dbReference>
<protein>
    <submittedName>
        <fullName evidence="4">Helix-turn-helix domain-containing protein</fullName>
    </submittedName>
</protein>
<dbReference type="EMBL" id="CP044331">
    <property type="protein sequence ID" value="QGM99636.1"/>
    <property type="molecule type" value="Genomic_DNA"/>
</dbReference>
<reference evidence="4 5" key="1">
    <citation type="submission" date="2019-09" db="EMBL/GenBank/DDBJ databases">
        <title>Isolation and complete genome sequencing of Methylocystis species.</title>
        <authorList>
            <person name="Rumah B.L."/>
            <person name="Stead C.E."/>
            <person name="Stevens B.C."/>
            <person name="Minton N.P."/>
            <person name="Grosse-Honebrink A."/>
            <person name="Zhang Y."/>
        </authorList>
    </citation>
    <scope>NUCLEOTIDE SEQUENCE [LARGE SCALE GENOMIC DNA]</scope>
    <source>
        <strain evidence="4 5">BRCS2</strain>
    </source>
</reference>